<comment type="caution">
    <text evidence="3">The sequence shown here is derived from an EMBL/GenBank/DDBJ whole genome shotgun (WGS) entry which is preliminary data.</text>
</comment>
<dbReference type="SUPFAM" id="SSF49870">
    <property type="entry name" value="Osmotin, thaumatin-like protein"/>
    <property type="match status" value="1"/>
</dbReference>
<feature type="chain" id="PRO_5042141469" description="Carbohydrate-binding protein" evidence="2">
    <location>
        <begin position="17"/>
        <end position="272"/>
    </location>
</feature>
<evidence type="ECO:0000256" key="2">
    <source>
        <dbReference type="SAM" id="SignalP"/>
    </source>
</evidence>
<dbReference type="Proteomes" id="UP001209570">
    <property type="component" value="Unassembled WGS sequence"/>
</dbReference>
<organism evidence="3 4">
    <name type="scientific">Pythium insidiosum</name>
    <name type="common">Pythiosis disease agent</name>
    <dbReference type="NCBI Taxonomy" id="114742"/>
    <lineage>
        <taxon>Eukaryota</taxon>
        <taxon>Sar</taxon>
        <taxon>Stramenopiles</taxon>
        <taxon>Oomycota</taxon>
        <taxon>Peronosporomycetes</taxon>
        <taxon>Pythiales</taxon>
        <taxon>Pythiaceae</taxon>
        <taxon>Pythium</taxon>
    </lineage>
</organism>
<evidence type="ECO:0000313" key="4">
    <source>
        <dbReference type="Proteomes" id="UP001209570"/>
    </source>
</evidence>
<name>A0AAD5LQJ4_PYTIN</name>
<reference evidence="3" key="1">
    <citation type="submission" date="2021-12" db="EMBL/GenBank/DDBJ databases">
        <title>Prjna785345.</title>
        <authorList>
            <person name="Rujirawat T."/>
            <person name="Krajaejun T."/>
        </authorList>
    </citation>
    <scope>NUCLEOTIDE SEQUENCE</scope>
    <source>
        <strain evidence="3">Pi057C3</strain>
    </source>
</reference>
<evidence type="ECO:0008006" key="5">
    <source>
        <dbReference type="Google" id="ProtNLM"/>
    </source>
</evidence>
<dbReference type="EMBL" id="JAKCXM010000034">
    <property type="protein sequence ID" value="KAJ0406268.1"/>
    <property type="molecule type" value="Genomic_DNA"/>
</dbReference>
<feature type="transmembrane region" description="Helical" evidence="1">
    <location>
        <begin position="222"/>
        <end position="243"/>
    </location>
</feature>
<sequence length="272" mass="29025">MALVAAALASVIAVDAVDVTFHNECDRNMVLFDGKANQTRIVKGGHVTHQLLPGDIRSYRSGMGNQATLAEFSIKEDMSWFDISIIPTGVMKGPGRCSSLEDCKNVTGGTGFNVPMKIIPHGPEDLLSERCRTLICLEDGCLDAYHYPDHPGKTHCCPPEMKFSVIFCATNSSGEGSDGWEGTDESGLAPTNLTTAALTPAPPTGSPVFVTNGSASSDSSSAAVTVAAIMGGFVVLAVAAMLYRRYRSNRLAHFRGRRSSSLIFDMRDDAML</sequence>
<protein>
    <recommendedName>
        <fullName evidence="5">Carbohydrate-binding protein</fullName>
    </recommendedName>
</protein>
<dbReference type="AlphaFoldDB" id="A0AAD5LQJ4"/>
<evidence type="ECO:0000313" key="3">
    <source>
        <dbReference type="EMBL" id="KAJ0406268.1"/>
    </source>
</evidence>
<feature type="signal peptide" evidence="2">
    <location>
        <begin position="1"/>
        <end position="16"/>
    </location>
</feature>
<keyword evidence="1" id="KW-0472">Membrane</keyword>
<keyword evidence="1" id="KW-0812">Transmembrane</keyword>
<evidence type="ECO:0000256" key="1">
    <source>
        <dbReference type="SAM" id="Phobius"/>
    </source>
</evidence>
<dbReference type="PANTHER" id="PTHR31737">
    <property type="entry name" value="PROTEIN TOS1"/>
    <property type="match status" value="1"/>
</dbReference>
<gene>
    <name evidence="3" type="ORF">P43SY_007056</name>
</gene>
<dbReference type="InterPro" id="IPR037176">
    <property type="entry name" value="Osmotin/thaumatin-like_sf"/>
</dbReference>
<dbReference type="PANTHER" id="PTHR31737:SF2">
    <property type="entry name" value="PROTEIN TOS1"/>
    <property type="match status" value="1"/>
</dbReference>
<keyword evidence="4" id="KW-1185">Reference proteome</keyword>
<proteinExistence type="predicted"/>
<keyword evidence="1" id="KW-1133">Transmembrane helix</keyword>
<accession>A0AAD5LQJ4</accession>
<keyword evidence="2" id="KW-0732">Signal</keyword>